<dbReference type="PIRSF" id="PIRSF021292">
    <property type="entry name" value="Competence_ComGD"/>
    <property type="match status" value="1"/>
</dbReference>
<keyword evidence="3" id="KW-0812">Transmembrane</keyword>
<dbReference type="EMBL" id="JACXAI010000001">
    <property type="protein sequence ID" value="MBD1378835.1"/>
    <property type="molecule type" value="Genomic_DNA"/>
</dbReference>
<evidence type="ECO:0000256" key="3">
    <source>
        <dbReference type="SAM" id="Phobius"/>
    </source>
</evidence>
<dbReference type="Gene3D" id="3.30.700.10">
    <property type="entry name" value="Glycoprotein, Type 4 Pilin"/>
    <property type="match status" value="1"/>
</dbReference>
<keyword evidence="3" id="KW-1133">Transmembrane helix</keyword>
<evidence type="ECO:0000313" key="4">
    <source>
        <dbReference type="EMBL" id="MBD1378835.1"/>
    </source>
</evidence>
<organism evidence="4 5">
    <name type="scientific">Metabacillus arenae</name>
    <dbReference type="NCBI Taxonomy" id="2771434"/>
    <lineage>
        <taxon>Bacteria</taxon>
        <taxon>Bacillati</taxon>
        <taxon>Bacillota</taxon>
        <taxon>Bacilli</taxon>
        <taxon>Bacillales</taxon>
        <taxon>Bacillaceae</taxon>
        <taxon>Metabacillus</taxon>
    </lineage>
</organism>
<dbReference type="PROSITE" id="PS00409">
    <property type="entry name" value="PROKAR_NTER_METHYL"/>
    <property type="match status" value="1"/>
</dbReference>
<comment type="subcellular location">
    <subcellularLocation>
        <location evidence="1">Cell surface</location>
    </subcellularLocation>
</comment>
<gene>
    <name evidence="4" type="ORF">IC621_01210</name>
</gene>
<dbReference type="GO" id="GO:0030420">
    <property type="term" value="P:establishment of competence for transformation"/>
    <property type="evidence" value="ECO:0007669"/>
    <property type="project" value="UniProtKB-KW"/>
</dbReference>
<dbReference type="AlphaFoldDB" id="A0A926NCX3"/>
<name>A0A926NCX3_9BACI</name>
<reference evidence="4" key="1">
    <citation type="submission" date="2020-09" db="EMBL/GenBank/DDBJ databases">
        <title>A novel bacterium of genus Bacillus, isolated from South China Sea.</title>
        <authorList>
            <person name="Huang H."/>
            <person name="Mo K."/>
            <person name="Hu Y."/>
        </authorList>
    </citation>
    <scope>NUCLEOTIDE SEQUENCE</scope>
    <source>
        <strain evidence="4">IB182487</strain>
    </source>
</reference>
<feature type="transmembrane region" description="Helical" evidence="3">
    <location>
        <begin position="7"/>
        <end position="31"/>
    </location>
</feature>
<dbReference type="InterPro" id="IPR045584">
    <property type="entry name" value="Pilin-like"/>
</dbReference>
<accession>A0A926NCX3</accession>
<comment type="caution">
    <text evidence="4">The sequence shown here is derived from an EMBL/GenBank/DDBJ whole genome shotgun (WGS) entry which is preliminary data.</text>
</comment>
<proteinExistence type="predicted"/>
<sequence length="146" mass="16499">MLHNQKGFTLIESIVVLSIVSILSAIGWAAFQPMYEKKAVEHFFEQMEEDILYAQHYSLVHKVPTVLSFSNHAYQAVSYGKAGAKTIIERSIKNGFTFQKSTMDPEIRFTDRGTVSKSGTFLVSYQGKTYSIIVYLGSGRFNVKEQ</sequence>
<dbReference type="InterPro" id="IPR016785">
    <property type="entry name" value="ComGD"/>
</dbReference>
<dbReference type="Pfam" id="PF07963">
    <property type="entry name" value="N_methyl"/>
    <property type="match status" value="1"/>
</dbReference>
<dbReference type="GO" id="GO:0009986">
    <property type="term" value="C:cell surface"/>
    <property type="evidence" value="ECO:0007669"/>
    <property type="project" value="UniProtKB-SubCell"/>
</dbReference>
<dbReference type="InterPro" id="IPR012902">
    <property type="entry name" value="N_methyl_site"/>
</dbReference>
<dbReference type="Proteomes" id="UP000626844">
    <property type="component" value="Unassembled WGS sequence"/>
</dbReference>
<dbReference type="NCBIfam" id="NF040982">
    <property type="entry name" value="ComGD"/>
    <property type="match status" value="1"/>
</dbReference>
<dbReference type="NCBIfam" id="TIGR02532">
    <property type="entry name" value="IV_pilin_GFxxxE"/>
    <property type="match status" value="1"/>
</dbReference>
<dbReference type="SUPFAM" id="SSF54523">
    <property type="entry name" value="Pili subunits"/>
    <property type="match status" value="1"/>
</dbReference>
<evidence type="ECO:0000313" key="5">
    <source>
        <dbReference type="Proteomes" id="UP000626844"/>
    </source>
</evidence>
<dbReference type="RefSeq" id="WP_191154899.1">
    <property type="nucleotide sequence ID" value="NZ_JACXAI010000001.1"/>
</dbReference>
<evidence type="ECO:0000256" key="1">
    <source>
        <dbReference type="ARBA" id="ARBA00004241"/>
    </source>
</evidence>
<keyword evidence="2" id="KW-0178">Competence</keyword>
<protein>
    <submittedName>
        <fullName evidence="4">Prepilin-type N-terminal cleavage/methylation domain-containing protein</fullName>
    </submittedName>
</protein>
<keyword evidence="5" id="KW-1185">Reference proteome</keyword>
<evidence type="ECO:0000256" key="2">
    <source>
        <dbReference type="ARBA" id="ARBA00023287"/>
    </source>
</evidence>
<keyword evidence="3" id="KW-0472">Membrane</keyword>